<reference evidence="2 3" key="1">
    <citation type="journal article" date="2016" name="Int. J. Syst. Evol. Microbiol.">
        <title>Description of Comamonas sediminis sp. nov., isolated from lagoon sediments.</title>
        <authorList>
            <person name="Subhash Y."/>
            <person name="Bang J.J."/>
            <person name="You T.H."/>
            <person name="Lee S.S."/>
        </authorList>
    </citation>
    <scope>NUCLEOTIDE SEQUENCE [LARGE SCALE GENOMIC DNA]</scope>
    <source>
        <strain evidence="2 3">JCM 31169</strain>
    </source>
</reference>
<dbReference type="RefSeq" id="WP_369459205.1">
    <property type="nucleotide sequence ID" value="NZ_JBGBDC010000002.1"/>
</dbReference>
<dbReference type="Proteomes" id="UP001562178">
    <property type="component" value="Unassembled WGS sequence"/>
</dbReference>
<keyword evidence="1" id="KW-0175">Coiled coil</keyword>
<accession>A0ABV4AYY7</accession>
<keyword evidence="3" id="KW-1185">Reference proteome</keyword>
<dbReference type="EMBL" id="JBGBDC010000002">
    <property type="protein sequence ID" value="MEY2250354.1"/>
    <property type="molecule type" value="Genomic_DNA"/>
</dbReference>
<evidence type="ECO:0000313" key="3">
    <source>
        <dbReference type="Proteomes" id="UP001562178"/>
    </source>
</evidence>
<gene>
    <name evidence="2" type="ORF">AB7A72_05020</name>
</gene>
<evidence type="ECO:0000256" key="1">
    <source>
        <dbReference type="SAM" id="Coils"/>
    </source>
</evidence>
<proteinExistence type="predicted"/>
<evidence type="ECO:0000313" key="2">
    <source>
        <dbReference type="EMBL" id="MEY2250354.1"/>
    </source>
</evidence>
<protein>
    <submittedName>
        <fullName evidence="2">Uncharacterized protein</fullName>
    </submittedName>
</protein>
<feature type="coiled-coil region" evidence="1">
    <location>
        <begin position="57"/>
        <end position="91"/>
    </location>
</feature>
<name>A0ABV4AYY7_9BURK</name>
<organism evidence="2 3">
    <name type="scientific">Comamonas sediminis</name>
    <dbReference type="NCBI Taxonomy" id="1783360"/>
    <lineage>
        <taxon>Bacteria</taxon>
        <taxon>Pseudomonadati</taxon>
        <taxon>Pseudomonadota</taxon>
        <taxon>Betaproteobacteria</taxon>
        <taxon>Burkholderiales</taxon>
        <taxon>Comamonadaceae</taxon>
        <taxon>Comamonas</taxon>
    </lineage>
</organism>
<comment type="caution">
    <text evidence="2">The sequence shown here is derived from an EMBL/GenBank/DDBJ whole genome shotgun (WGS) entry which is preliminary data.</text>
</comment>
<sequence>MSTEKPQAPADWDKIELDYRAGIKSLRQIGAEHGISEGAIRKRAKRDEWTRDLSERIQDKAEQLVRKEAVRKEVRAERAASEREVGDANAQAVADIRLAHRRDISRARRVTNALLDELEQQADPETVQLLETLGELLYAPDDKGRDKLNELYQAVISLPERSKTMKVLAESLVKLVDLERTAFGMDSKELVGVAARAGARIAVEFVKPAPVEDDDD</sequence>